<dbReference type="SUPFAM" id="SSF141986">
    <property type="entry name" value="LD-carboxypeptidase A C-terminal domain-like"/>
    <property type="match status" value="1"/>
</dbReference>
<evidence type="ECO:0000256" key="1">
    <source>
        <dbReference type="ARBA" id="ARBA00010233"/>
    </source>
</evidence>
<proteinExistence type="inferred from homology"/>
<dbReference type="Pfam" id="PF17676">
    <property type="entry name" value="Peptidase_S66C"/>
    <property type="match status" value="1"/>
</dbReference>
<dbReference type="Pfam" id="PF02016">
    <property type="entry name" value="Peptidase_S66"/>
    <property type="match status" value="1"/>
</dbReference>
<dbReference type="InterPro" id="IPR040449">
    <property type="entry name" value="Peptidase_S66_N"/>
</dbReference>
<dbReference type="PIRSF" id="PIRSF028757">
    <property type="entry name" value="LD-carboxypeptidase"/>
    <property type="match status" value="1"/>
</dbReference>
<dbReference type="GO" id="GO:0016787">
    <property type="term" value="F:hydrolase activity"/>
    <property type="evidence" value="ECO:0007669"/>
    <property type="project" value="UniProtKB-KW"/>
</dbReference>
<dbReference type="SUPFAM" id="SSF52317">
    <property type="entry name" value="Class I glutamine amidotransferase-like"/>
    <property type="match status" value="1"/>
</dbReference>
<evidence type="ECO:0000259" key="3">
    <source>
        <dbReference type="Pfam" id="PF02016"/>
    </source>
</evidence>
<evidence type="ECO:0000259" key="4">
    <source>
        <dbReference type="Pfam" id="PF17676"/>
    </source>
</evidence>
<gene>
    <name evidence="5" type="ORF">KFV11_01835</name>
</gene>
<dbReference type="Proteomes" id="UP001057381">
    <property type="component" value="Chromosome"/>
</dbReference>
<protein>
    <submittedName>
        <fullName evidence="5">LD-carboxypeptidase</fullName>
    </submittedName>
</protein>
<dbReference type="PANTHER" id="PTHR30237">
    <property type="entry name" value="MURAMOYLTETRAPEPTIDE CARBOXYPEPTIDASE"/>
    <property type="match status" value="1"/>
</dbReference>
<dbReference type="InterPro" id="IPR027478">
    <property type="entry name" value="LdcA_N"/>
</dbReference>
<dbReference type="InterPro" id="IPR003507">
    <property type="entry name" value="S66_fam"/>
</dbReference>
<dbReference type="InterPro" id="IPR027461">
    <property type="entry name" value="Carboxypeptidase_A_C_sf"/>
</dbReference>
<dbReference type="KEGG" id="mequ:KFV11_01835"/>
<reference evidence="5" key="1">
    <citation type="submission" date="2021-04" db="EMBL/GenBank/DDBJ databases">
        <title>Complete Genome Sequences of Macrococcus spp. from dog and cattle.</title>
        <authorList>
            <person name="Schwendener S."/>
            <person name="Perreten V."/>
        </authorList>
    </citation>
    <scope>NUCLEOTIDE SEQUENCE</scope>
    <source>
        <strain evidence="5">Epi0143-OL</strain>
    </source>
</reference>
<comment type="similarity">
    <text evidence="1">Belongs to the peptidase S66 family.</text>
</comment>
<dbReference type="InterPro" id="IPR040921">
    <property type="entry name" value="Peptidase_S66C"/>
</dbReference>
<evidence type="ECO:0000256" key="2">
    <source>
        <dbReference type="ARBA" id="ARBA00022801"/>
    </source>
</evidence>
<evidence type="ECO:0000313" key="5">
    <source>
        <dbReference type="EMBL" id="UTH14138.1"/>
    </source>
</evidence>
<sequence>MKYPEMKPDYVIGVTPVSNGIYRETETLFKNTFARMEERGFKIKKKAEIWGQENARACSGEERAEGLIAMMNDDEVDIIMPPWGGHLAVEMLEHLDFSKLKPKWLTGYSDISTVMLPITLKTGIATAHMANIVDLRGEAMDEVTAKWLQVLNTKSGDSVEQVSSKLYQEEWDHENPTSMVFKLSEQTEWKGFDAAGEKVSGMHMEGRMLGGCIDCFRHLIGTEYGDIEAFKKNHTNNESIVWYIDDSELDTVDFKRSLVQMMYAGWFKDCAGIIFSRVGKPKIKESYQYEDVYREMATTLNVPVLYDVDFGHKPPQMTIINGAYGMIDMEQGKGHFTQRFI</sequence>
<dbReference type="CDD" id="cd07062">
    <property type="entry name" value="Peptidase_S66_mccF_like"/>
    <property type="match status" value="1"/>
</dbReference>
<organism evidence="5 6">
    <name type="scientific">Macrococcus equipercicus</name>
    <dbReference type="NCBI Taxonomy" id="69967"/>
    <lineage>
        <taxon>Bacteria</taxon>
        <taxon>Bacillati</taxon>
        <taxon>Bacillota</taxon>
        <taxon>Bacilli</taxon>
        <taxon>Bacillales</taxon>
        <taxon>Staphylococcaceae</taxon>
        <taxon>Macrococcus</taxon>
    </lineage>
</organism>
<dbReference type="AlphaFoldDB" id="A0A9Q9BW66"/>
<dbReference type="EMBL" id="CP073809">
    <property type="protein sequence ID" value="UTH14138.1"/>
    <property type="molecule type" value="Genomic_DNA"/>
</dbReference>
<feature type="domain" description="LD-carboxypeptidase N-terminal" evidence="3">
    <location>
        <begin position="12"/>
        <end position="128"/>
    </location>
</feature>
<name>A0A9Q9BW66_9STAP</name>
<feature type="domain" description="LD-carboxypeptidase C-terminal" evidence="4">
    <location>
        <begin position="205"/>
        <end position="323"/>
    </location>
</feature>
<dbReference type="InterPro" id="IPR029062">
    <property type="entry name" value="Class_I_gatase-like"/>
</dbReference>
<evidence type="ECO:0000313" key="6">
    <source>
        <dbReference type="Proteomes" id="UP001057381"/>
    </source>
</evidence>
<dbReference type="Gene3D" id="3.40.50.10740">
    <property type="entry name" value="Class I glutamine amidotransferase-like"/>
    <property type="match status" value="1"/>
</dbReference>
<dbReference type="PANTHER" id="PTHR30237:SF5">
    <property type="entry name" value="CARBOXYPEPTIDASE VC_A0337-RELATED"/>
    <property type="match status" value="1"/>
</dbReference>
<dbReference type="RefSeq" id="WP_254250190.1">
    <property type="nucleotide sequence ID" value="NZ_CP073809.1"/>
</dbReference>
<dbReference type="Gene3D" id="3.50.30.60">
    <property type="entry name" value="LD-carboxypeptidase A C-terminal domain-like"/>
    <property type="match status" value="1"/>
</dbReference>
<accession>A0A9Q9BW66</accession>
<keyword evidence="2" id="KW-0378">Hydrolase</keyword>